<dbReference type="SUPFAM" id="SSF57535">
    <property type="entry name" value="Complement control module/SCR domain"/>
    <property type="match status" value="1"/>
</dbReference>
<feature type="domain" description="Sushi" evidence="3">
    <location>
        <begin position="364"/>
        <end position="420"/>
    </location>
</feature>
<accession>A0A8B8BXM6</accession>
<gene>
    <name evidence="5" type="primary">LOC111114141</name>
</gene>
<dbReference type="GeneID" id="111114141"/>
<evidence type="ECO:0000313" key="5">
    <source>
        <dbReference type="RefSeq" id="XP_022308138.1"/>
    </source>
</evidence>
<dbReference type="InterPro" id="IPR035976">
    <property type="entry name" value="Sushi/SCR/CCP_sf"/>
</dbReference>
<keyword evidence="2" id="KW-0768">Sushi</keyword>
<evidence type="ECO:0000313" key="4">
    <source>
        <dbReference type="Proteomes" id="UP000694844"/>
    </source>
</evidence>
<dbReference type="PROSITE" id="PS50923">
    <property type="entry name" value="SUSHI"/>
    <property type="match status" value="1"/>
</dbReference>
<dbReference type="OrthoDB" id="6075324at2759"/>
<organism evidence="4 5">
    <name type="scientific">Crassostrea virginica</name>
    <name type="common">Eastern oyster</name>
    <dbReference type="NCBI Taxonomy" id="6565"/>
    <lineage>
        <taxon>Eukaryota</taxon>
        <taxon>Metazoa</taxon>
        <taxon>Spiralia</taxon>
        <taxon>Lophotrochozoa</taxon>
        <taxon>Mollusca</taxon>
        <taxon>Bivalvia</taxon>
        <taxon>Autobranchia</taxon>
        <taxon>Pteriomorphia</taxon>
        <taxon>Ostreida</taxon>
        <taxon>Ostreoidea</taxon>
        <taxon>Ostreidae</taxon>
        <taxon>Crassostrea</taxon>
    </lineage>
</organism>
<dbReference type="AlphaFoldDB" id="A0A8B8BXM6"/>
<name>A0A8B8BXM6_CRAVI</name>
<feature type="disulfide bond" evidence="2">
    <location>
        <begin position="391"/>
        <end position="418"/>
    </location>
</feature>
<reference evidence="5" key="1">
    <citation type="submission" date="2025-08" db="UniProtKB">
        <authorList>
            <consortium name="RefSeq"/>
        </authorList>
    </citation>
    <scope>IDENTIFICATION</scope>
    <source>
        <tissue evidence="5">Whole sample</tissue>
    </source>
</reference>
<dbReference type="KEGG" id="cvn:111114141"/>
<evidence type="ECO:0000256" key="2">
    <source>
        <dbReference type="PROSITE-ProRule" id="PRU00302"/>
    </source>
</evidence>
<dbReference type="RefSeq" id="XP_022308138.1">
    <property type="nucleotide sequence ID" value="XM_022452430.1"/>
</dbReference>
<sequence length="438" mass="48189">MTVFTTHTYVETVKRSATDIYLCIRAPWVSEWQAFTQLQPSPTTIPHPLNEYPAKVDVQIRVTEGSQQHIFSGFGSCQRDDDDPNPYGGIVYIYNDIEVKLYTPVDSGTHSTNTDGVLAFTGTSYIDIPHNIGYYPDYVIVQLKLTDNYISEAQGTAFKKTAWLSHHKVCGVIMAYDSNNIRLWLSHSGPGSGEYGVFCVSDGWGTPEVTHTSASVYVQAWKFSPSDILFSRTDTRGSGISVSPTIPLPGPLDIDSHIFLVQSQVIDGNYTNYVFEAAGSAISDGSAFFEEIGAVIYAYNENEVNLWYPGNGDYLIYIGGTWGYGAPTQESTTASVTVKVIKATSTSPGCGNFVCSSDWNNLNVSCSPIPQPNKIENAHFFVMGNTTVYTCMSGYESNGGESVIFYNGTQWDSTDFNCTAMKRNEMVLFVIHSTRGLL</sequence>
<dbReference type="Proteomes" id="UP000694844">
    <property type="component" value="Chromosome 9"/>
</dbReference>
<evidence type="ECO:0000256" key="1">
    <source>
        <dbReference type="ARBA" id="ARBA00023157"/>
    </source>
</evidence>
<keyword evidence="1 2" id="KW-1015">Disulfide bond</keyword>
<comment type="caution">
    <text evidence="2">Lacks conserved residue(s) required for the propagation of feature annotation.</text>
</comment>
<evidence type="ECO:0000259" key="3">
    <source>
        <dbReference type="PROSITE" id="PS50923"/>
    </source>
</evidence>
<dbReference type="InterPro" id="IPR000436">
    <property type="entry name" value="Sushi_SCR_CCP_dom"/>
</dbReference>
<proteinExistence type="predicted"/>
<keyword evidence="4" id="KW-1185">Reference proteome</keyword>
<protein>
    <submittedName>
        <fullName evidence="5">Uncharacterized protein LOC111114141</fullName>
    </submittedName>
</protein>